<evidence type="ECO:0000256" key="5">
    <source>
        <dbReference type="ARBA" id="ARBA00022692"/>
    </source>
</evidence>
<dbReference type="SMART" id="SM00388">
    <property type="entry name" value="HisKA"/>
    <property type="match status" value="1"/>
</dbReference>
<accession>A0A2X2IZM2</accession>
<dbReference type="CDD" id="cd00082">
    <property type="entry name" value="HisKA"/>
    <property type="match status" value="1"/>
</dbReference>
<dbReference type="GO" id="GO:0000155">
    <property type="term" value="F:phosphorelay sensor kinase activity"/>
    <property type="evidence" value="ECO:0007669"/>
    <property type="project" value="InterPro"/>
</dbReference>
<evidence type="ECO:0000256" key="1">
    <source>
        <dbReference type="ARBA" id="ARBA00000085"/>
    </source>
</evidence>
<dbReference type="InterPro" id="IPR050428">
    <property type="entry name" value="TCS_sensor_his_kinase"/>
</dbReference>
<dbReference type="InterPro" id="IPR005467">
    <property type="entry name" value="His_kinase_dom"/>
</dbReference>
<gene>
    <name evidence="10" type="primary">senX3_1</name>
    <name evidence="10" type="ORF">NCTC11343_01331</name>
</gene>
<keyword evidence="7 8" id="KW-1133">Transmembrane helix</keyword>
<dbReference type="InterPro" id="IPR036890">
    <property type="entry name" value="HATPase_C_sf"/>
</dbReference>
<dbReference type="Gene3D" id="3.30.565.10">
    <property type="entry name" value="Histidine kinase-like ATPase, C-terminal domain"/>
    <property type="match status" value="1"/>
</dbReference>
<proteinExistence type="predicted"/>
<sequence>MNLKIRLTLFSTLVFTIIFGLATLVIYWIFYNSSERHLISSLEKNAKIAVIYYLEADEQSPLKHMESKNQYESLVKRAMVAVYNAAGKVSYGGMRFDNQINTDLLNQLKTDKTVYFKTADSFYFGLYYPDNQGDFFVFVKESSADFDHQLNRLLITLVFVFLIALISIALLSVWLSKYAYLPIRKVIQEIQHKDLSTIQEPLTAIKTKDELQDLIESYNALLRRISENMIIRKNFVSYVSHEFRTPLAGILGSMEVFGAKVRTEEEYRELAETITEHVNFLNQLIGNFLLLTEDQALKRSLETFRIDEIVWDLVPKFSRSFAVPLKVDIEVDEPQYFNFRGNKMLVSLSISNLIENALKYANGQEVLIRMTSADGRLSLQIIDHGIGIPKAELESVKQTFYRGSNVGQVKGSGIGLSFAQIVFKDQGVDFDIRSNHLGTTVSLLFPKF</sequence>
<dbReference type="GeneID" id="97181426"/>
<dbReference type="PROSITE" id="PS50109">
    <property type="entry name" value="HIS_KIN"/>
    <property type="match status" value="1"/>
</dbReference>
<keyword evidence="8" id="KW-0472">Membrane</keyword>
<evidence type="ECO:0000259" key="9">
    <source>
        <dbReference type="PROSITE" id="PS50109"/>
    </source>
</evidence>
<dbReference type="Pfam" id="PF02518">
    <property type="entry name" value="HATPase_c"/>
    <property type="match status" value="1"/>
</dbReference>
<feature type="domain" description="Histidine kinase" evidence="9">
    <location>
        <begin position="238"/>
        <end position="448"/>
    </location>
</feature>
<name>A0A2X2IZM2_SPHMU</name>
<organism evidence="10 11">
    <name type="scientific">Sphingobacterium multivorum</name>
    <dbReference type="NCBI Taxonomy" id="28454"/>
    <lineage>
        <taxon>Bacteria</taxon>
        <taxon>Pseudomonadati</taxon>
        <taxon>Bacteroidota</taxon>
        <taxon>Sphingobacteriia</taxon>
        <taxon>Sphingobacteriales</taxon>
        <taxon>Sphingobacteriaceae</taxon>
        <taxon>Sphingobacterium</taxon>
    </lineage>
</organism>
<dbReference type="RefSeq" id="WP_112374149.1">
    <property type="nucleotide sequence ID" value="NZ_CP069793.1"/>
</dbReference>
<evidence type="ECO:0000313" key="10">
    <source>
        <dbReference type="EMBL" id="SPZ84786.1"/>
    </source>
</evidence>
<dbReference type="SUPFAM" id="SSF55874">
    <property type="entry name" value="ATPase domain of HSP90 chaperone/DNA topoisomerase II/histidine kinase"/>
    <property type="match status" value="1"/>
</dbReference>
<feature type="transmembrane region" description="Helical" evidence="8">
    <location>
        <begin position="7"/>
        <end position="30"/>
    </location>
</feature>
<keyword evidence="3" id="KW-0597">Phosphoprotein</keyword>
<dbReference type="AlphaFoldDB" id="A0A2X2IZM2"/>
<evidence type="ECO:0000256" key="8">
    <source>
        <dbReference type="SAM" id="Phobius"/>
    </source>
</evidence>
<dbReference type="EC" id="2.7.13.3" evidence="2"/>
<dbReference type="InterPro" id="IPR036097">
    <property type="entry name" value="HisK_dim/P_sf"/>
</dbReference>
<dbReference type="InterPro" id="IPR003594">
    <property type="entry name" value="HATPase_dom"/>
</dbReference>
<dbReference type="Gene3D" id="6.10.340.10">
    <property type="match status" value="1"/>
</dbReference>
<evidence type="ECO:0000313" key="11">
    <source>
        <dbReference type="Proteomes" id="UP000251241"/>
    </source>
</evidence>
<evidence type="ECO:0000256" key="4">
    <source>
        <dbReference type="ARBA" id="ARBA00022679"/>
    </source>
</evidence>
<evidence type="ECO:0000256" key="2">
    <source>
        <dbReference type="ARBA" id="ARBA00012438"/>
    </source>
</evidence>
<keyword evidence="5 8" id="KW-0812">Transmembrane</keyword>
<dbReference type="Proteomes" id="UP000251241">
    <property type="component" value="Unassembled WGS sequence"/>
</dbReference>
<evidence type="ECO:0000256" key="6">
    <source>
        <dbReference type="ARBA" id="ARBA00022777"/>
    </source>
</evidence>
<keyword evidence="4 10" id="KW-0808">Transferase</keyword>
<keyword evidence="6 10" id="KW-0418">Kinase</keyword>
<protein>
    <recommendedName>
        <fullName evidence="2">histidine kinase</fullName>
        <ecNumber evidence="2">2.7.13.3</ecNumber>
    </recommendedName>
</protein>
<dbReference type="SMART" id="SM00387">
    <property type="entry name" value="HATPase_c"/>
    <property type="match status" value="1"/>
</dbReference>
<comment type="catalytic activity">
    <reaction evidence="1">
        <text>ATP + protein L-histidine = ADP + protein N-phospho-L-histidine.</text>
        <dbReference type="EC" id="2.7.13.3"/>
    </reaction>
</comment>
<dbReference type="PANTHER" id="PTHR45436:SF5">
    <property type="entry name" value="SENSOR HISTIDINE KINASE TRCS"/>
    <property type="match status" value="1"/>
</dbReference>
<reference evidence="10 11" key="1">
    <citation type="submission" date="2018-06" db="EMBL/GenBank/DDBJ databases">
        <authorList>
            <consortium name="Pathogen Informatics"/>
            <person name="Doyle S."/>
        </authorList>
    </citation>
    <scope>NUCLEOTIDE SEQUENCE [LARGE SCALE GENOMIC DNA]</scope>
    <source>
        <strain evidence="10 11">NCTC11343</strain>
    </source>
</reference>
<dbReference type="EMBL" id="UAUU01000004">
    <property type="protein sequence ID" value="SPZ84786.1"/>
    <property type="molecule type" value="Genomic_DNA"/>
</dbReference>
<dbReference type="SUPFAM" id="SSF47384">
    <property type="entry name" value="Homodimeric domain of signal transducing histidine kinase"/>
    <property type="match status" value="1"/>
</dbReference>
<dbReference type="Pfam" id="PF00512">
    <property type="entry name" value="HisKA"/>
    <property type="match status" value="1"/>
</dbReference>
<dbReference type="CDD" id="cd00075">
    <property type="entry name" value="HATPase"/>
    <property type="match status" value="1"/>
</dbReference>
<dbReference type="InterPro" id="IPR003661">
    <property type="entry name" value="HisK_dim/P_dom"/>
</dbReference>
<evidence type="ECO:0000256" key="3">
    <source>
        <dbReference type="ARBA" id="ARBA00022553"/>
    </source>
</evidence>
<dbReference type="Gene3D" id="1.10.287.130">
    <property type="match status" value="1"/>
</dbReference>
<evidence type="ECO:0000256" key="7">
    <source>
        <dbReference type="ARBA" id="ARBA00022989"/>
    </source>
</evidence>
<dbReference type="GO" id="GO:0005886">
    <property type="term" value="C:plasma membrane"/>
    <property type="evidence" value="ECO:0007669"/>
    <property type="project" value="TreeGrafter"/>
</dbReference>
<dbReference type="PANTHER" id="PTHR45436">
    <property type="entry name" value="SENSOR HISTIDINE KINASE YKOH"/>
    <property type="match status" value="1"/>
</dbReference>
<feature type="transmembrane region" description="Helical" evidence="8">
    <location>
        <begin position="153"/>
        <end position="175"/>
    </location>
</feature>